<gene>
    <name evidence="2" type="ORF">RASY3_04435</name>
</gene>
<dbReference type="PANTHER" id="PTHR37305">
    <property type="entry name" value="INTEGRAL MEMBRANE PROTEIN-RELATED"/>
    <property type="match status" value="1"/>
</dbReference>
<evidence type="ECO:0000313" key="3">
    <source>
        <dbReference type="Proteomes" id="UP000021369"/>
    </source>
</evidence>
<name>A0A011UHC1_RUMAL</name>
<evidence type="ECO:0008006" key="4">
    <source>
        <dbReference type="Google" id="ProtNLM"/>
    </source>
</evidence>
<feature type="transmembrane region" description="Helical" evidence="1">
    <location>
        <begin position="324"/>
        <end position="349"/>
    </location>
</feature>
<feature type="transmembrane region" description="Helical" evidence="1">
    <location>
        <begin position="236"/>
        <end position="255"/>
    </location>
</feature>
<evidence type="ECO:0000313" key="2">
    <source>
        <dbReference type="EMBL" id="EXM40049.1"/>
    </source>
</evidence>
<dbReference type="AlphaFoldDB" id="A0A011UHC1"/>
<dbReference type="Pfam" id="PF12679">
    <property type="entry name" value="ABC2_membrane_2"/>
    <property type="match status" value="1"/>
</dbReference>
<keyword evidence="1" id="KW-0812">Transmembrane</keyword>
<protein>
    <recommendedName>
        <fullName evidence="4">ABC transporter permease</fullName>
    </recommendedName>
</protein>
<accession>A0A011UHC1</accession>
<keyword evidence="3" id="KW-1185">Reference proteome</keyword>
<dbReference type="GO" id="GO:0005886">
    <property type="term" value="C:plasma membrane"/>
    <property type="evidence" value="ECO:0007669"/>
    <property type="project" value="UniProtKB-SubCell"/>
</dbReference>
<organism evidence="2 3">
    <name type="scientific">Ruminococcus albus SY3</name>
    <dbReference type="NCBI Taxonomy" id="1341156"/>
    <lineage>
        <taxon>Bacteria</taxon>
        <taxon>Bacillati</taxon>
        <taxon>Bacillota</taxon>
        <taxon>Clostridia</taxon>
        <taxon>Eubacteriales</taxon>
        <taxon>Oscillospiraceae</taxon>
        <taxon>Ruminococcus</taxon>
    </lineage>
</organism>
<keyword evidence="1" id="KW-1133">Transmembrane helix</keyword>
<feature type="transmembrane region" description="Helical" evidence="1">
    <location>
        <begin position="21"/>
        <end position="39"/>
    </location>
</feature>
<dbReference type="EMBL" id="JEOB01000002">
    <property type="protein sequence ID" value="EXM40049.1"/>
    <property type="molecule type" value="Genomic_DNA"/>
</dbReference>
<feature type="transmembrane region" description="Helical" evidence="1">
    <location>
        <begin position="410"/>
        <end position="429"/>
    </location>
</feature>
<reference evidence="2 3" key="1">
    <citation type="submission" date="2013-06" db="EMBL/GenBank/DDBJ databases">
        <title>Rumen cellulosomics: divergent fiber-degrading strategies revealed by comparative genome-wide analysis of six Ruminococcal strains.</title>
        <authorList>
            <person name="Dassa B."/>
            <person name="Borovok I."/>
            <person name="Lamed R."/>
            <person name="Flint H."/>
            <person name="Yeoman C.J."/>
            <person name="White B."/>
            <person name="Bayer E.A."/>
        </authorList>
    </citation>
    <scope>NUCLEOTIDE SEQUENCE [LARGE SCALE GENOMIC DNA]</scope>
    <source>
        <strain evidence="2 3">SY3</strain>
    </source>
</reference>
<feature type="transmembrane region" description="Helical" evidence="1">
    <location>
        <begin position="276"/>
        <end position="304"/>
    </location>
</feature>
<feature type="transmembrane region" description="Helical" evidence="1">
    <location>
        <begin position="356"/>
        <end position="380"/>
    </location>
</feature>
<proteinExistence type="predicted"/>
<dbReference type="GO" id="GO:0140359">
    <property type="term" value="F:ABC-type transporter activity"/>
    <property type="evidence" value="ECO:0007669"/>
    <property type="project" value="InterPro"/>
</dbReference>
<sequence>MDKFFALVKNEYIKIYKKTSSRILLVIFLAVCLCFAPLMKLINNSGIKDYASESMDMSDSERLANSLKDKKREIENSPDMPLREERLALIEAVDTDSDWQAGAYRQGMYTDSKREVQTMTMLCKTDDWRGFCKYNIDNSESKGDKWVYKYKLEHDIGYGEEFNEKNALLFKIGSALEGETYGTQSAEEVVAIGMYQLEHEIYDNTSDKNVPLLDMDHYEPFDFWDVMLKIPYVESFIGIIMLMIAGGIVASEFSQGTIKFLLISPVQRSKILAAKYFTVISLGFLMMLMMFLINIPMVGLLFGFKGISLPYLSLVDGEVVAQSTFVFLIKNFMLKSVQVMITTTLAFMISSLMRSTGLAIVAGFILNSIGTPLIAIMVTFKMDWGRYLIFANTDLQTIYNGASPFPQHSLSFAVVVVIAHMAVFLLTAWDGFTRRSV</sequence>
<dbReference type="PANTHER" id="PTHR37305:SF1">
    <property type="entry name" value="MEMBRANE PROTEIN"/>
    <property type="match status" value="1"/>
</dbReference>
<evidence type="ECO:0000256" key="1">
    <source>
        <dbReference type="SAM" id="Phobius"/>
    </source>
</evidence>
<dbReference type="RefSeq" id="WP_051506327.1">
    <property type="nucleotide sequence ID" value="NZ_JEOB01000002.1"/>
</dbReference>
<dbReference type="PATRIC" id="fig|1341156.4.peg.851"/>
<dbReference type="Proteomes" id="UP000021369">
    <property type="component" value="Unassembled WGS sequence"/>
</dbReference>
<comment type="caution">
    <text evidence="2">The sequence shown here is derived from an EMBL/GenBank/DDBJ whole genome shotgun (WGS) entry which is preliminary data.</text>
</comment>
<keyword evidence="1" id="KW-0472">Membrane</keyword>